<feature type="transmembrane region" description="Helical" evidence="9">
    <location>
        <begin position="337"/>
        <end position="357"/>
    </location>
</feature>
<dbReference type="Pfam" id="PF00027">
    <property type="entry name" value="cNMP_binding"/>
    <property type="match status" value="1"/>
</dbReference>
<evidence type="ECO:0000256" key="4">
    <source>
        <dbReference type="ARBA" id="ARBA00022989"/>
    </source>
</evidence>
<dbReference type="AlphaFoldDB" id="A0A1R2CFH1"/>
<evidence type="ECO:0000256" key="5">
    <source>
        <dbReference type="ARBA" id="ARBA00023065"/>
    </source>
</evidence>
<keyword evidence="5" id="KW-0406">Ion transport</keyword>
<dbReference type="EMBL" id="MPUH01000168">
    <property type="protein sequence ID" value="OMJ87772.1"/>
    <property type="molecule type" value="Genomic_DNA"/>
</dbReference>
<dbReference type="Pfam" id="PF00520">
    <property type="entry name" value="Ion_trans"/>
    <property type="match status" value="1"/>
</dbReference>
<dbReference type="PANTHER" id="PTHR47823">
    <property type="entry name" value="ION_TRANS DOMAIN-CONTAINING PROTEIN"/>
    <property type="match status" value="1"/>
</dbReference>
<feature type="transmembrane region" description="Helical" evidence="9">
    <location>
        <begin position="107"/>
        <end position="131"/>
    </location>
</feature>
<dbReference type="InterPro" id="IPR014710">
    <property type="entry name" value="RmlC-like_jellyroll"/>
</dbReference>
<dbReference type="SUPFAM" id="SSF51206">
    <property type="entry name" value="cAMP-binding domain-like"/>
    <property type="match status" value="1"/>
</dbReference>
<keyword evidence="4 9" id="KW-1133">Transmembrane helix</keyword>
<dbReference type="SUPFAM" id="SSF81324">
    <property type="entry name" value="Voltage-gated potassium channels"/>
    <property type="match status" value="1"/>
</dbReference>
<dbReference type="PANTHER" id="PTHR47823:SF9">
    <property type="entry name" value="CHROMOSOME UNDETERMINED SCAFFOLD_10, WHOLE GENOME SHOTGUN SEQUENCE"/>
    <property type="match status" value="1"/>
</dbReference>
<feature type="domain" description="Cyclic nucleotide-binding" evidence="10">
    <location>
        <begin position="442"/>
        <end position="541"/>
    </location>
</feature>
<dbReference type="Gene3D" id="1.10.287.70">
    <property type="match status" value="1"/>
</dbReference>
<name>A0A1R2CFH1_9CILI</name>
<evidence type="ECO:0000256" key="1">
    <source>
        <dbReference type="ARBA" id="ARBA00004141"/>
    </source>
</evidence>
<keyword evidence="2" id="KW-0813">Transport</keyword>
<feature type="transmembrane region" description="Helical" evidence="9">
    <location>
        <begin position="259"/>
        <end position="282"/>
    </location>
</feature>
<dbReference type="InterPro" id="IPR003938">
    <property type="entry name" value="K_chnl_volt-dep_EAG/ELK/ERG"/>
</dbReference>
<gene>
    <name evidence="11" type="ORF">SteCoe_10414</name>
</gene>
<evidence type="ECO:0000256" key="8">
    <source>
        <dbReference type="SAM" id="MobiDB-lite"/>
    </source>
</evidence>
<keyword evidence="12" id="KW-1185">Reference proteome</keyword>
<reference evidence="11 12" key="1">
    <citation type="submission" date="2016-11" db="EMBL/GenBank/DDBJ databases">
        <title>The macronuclear genome of Stentor coeruleus: a giant cell with tiny introns.</title>
        <authorList>
            <person name="Slabodnick M."/>
            <person name="Ruby J.G."/>
            <person name="Reiff S.B."/>
            <person name="Swart E.C."/>
            <person name="Gosai S."/>
            <person name="Prabakaran S."/>
            <person name="Witkowska E."/>
            <person name="Larue G.E."/>
            <person name="Fisher S."/>
            <person name="Freeman R.M."/>
            <person name="Gunawardena J."/>
            <person name="Chu W."/>
            <person name="Stover N.A."/>
            <person name="Gregory B.D."/>
            <person name="Nowacki M."/>
            <person name="Derisi J."/>
            <person name="Roy S.W."/>
            <person name="Marshall W.F."/>
            <person name="Sood P."/>
        </authorList>
    </citation>
    <scope>NUCLEOTIDE SEQUENCE [LARGE SCALE GENOMIC DNA]</scope>
    <source>
        <strain evidence="11">WM001</strain>
    </source>
</reference>
<evidence type="ECO:0000313" key="12">
    <source>
        <dbReference type="Proteomes" id="UP000187209"/>
    </source>
</evidence>
<feature type="transmembrane region" description="Helical" evidence="9">
    <location>
        <begin position="306"/>
        <end position="325"/>
    </location>
</feature>
<evidence type="ECO:0000256" key="6">
    <source>
        <dbReference type="ARBA" id="ARBA00023136"/>
    </source>
</evidence>
<dbReference type="GO" id="GO:0005249">
    <property type="term" value="F:voltage-gated potassium channel activity"/>
    <property type="evidence" value="ECO:0007669"/>
    <property type="project" value="InterPro"/>
</dbReference>
<evidence type="ECO:0000256" key="2">
    <source>
        <dbReference type="ARBA" id="ARBA00022448"/>
    </source>
</evidence>
<proteinExistence type="predicted"/>
<feature type="transmembrane region" description="Helical" evidence="9">
    <location>
        <begin position="137"/>
        <end position="162"/>
    </location>
</feature>
<evidence type="ECO:0000259" key="10">
    <source>
        <dbReference type="PROSITE" id="PS50042"/>
    </source>
</evidence>
<evidence type="ECO:0000256" key="3">
    <source>
        <dbReference type="ARBA" id="ARBA00022692"/>
    </source>
</evidence>
<feature type="region of interest" description="Disordered" evidence="8">
    <location>
        <begin position="653"/>
        <end position="681"/>
    </location>
</feature>
<dbReference type="OrthoDB" id="297496at2759"/>
<evidence type="ECO:0000256" key="9">
    <source>
        <dbReference type="SAM" id="Phobius"/>
    </source>
</evidence>
<keyword evidence="3 9" id="KW-0812">Transmembrane</keyword>
<dbReference type="InterPro" id="IPR000595">
    <property type="entry name" value="cNMP-bd_dom"/>
</dbReference>
<organism evidence="11 12">
    <name type="scientific">Stentor coeruleus</name>
    <dbReference type="NCBI Taxonomy" id="5963"/>
    <lineage>
        <taxon>Eukaryota</taxon>
        <taxon>Sar</taxon>
        <taxon>Alveolata</taxon>
        <taxon>Ciliophora</taxon>
        <taxon>Postciliodesmatophora</taxon>
        <taxon>Heterotrichea</taxon>
        <taxon>Heterotrichida</taxon>
        <taxon>Stentoridae</taxon>
        <taxon>Stentor</taxon>
    </lineage>
</organism>
<dbReference type="GO" id="GO:0016020">
    <property type="term" value="C:membrane"/>
    <property type="evidence" value="ECO:0007669"/>
    <property type="project" value="UniProtKB-SubCell"/>
</dbReference>
<dbReference type="SMART" id="SM00100">
    <property type="entry name" value="cNMP"/>
    <property type="match status" value="1"/>
</dbReference>
<dbReference type="FunFam" id="1.10.287.70:FF:000123">
    <property type="entry name" value="Potassium channel KAT3"/>
    <property type="match status" value="1"/>
</dbReference>
<comment type="subcellular location">
    <subcellularLocation>
        <location evidence="1">Membrane</location>
        <topology evidence="1">Multi-pass membrane protein</topology>
    </subcellularLocation>
</comment>
<dbReference type="Proteomes" id="UP000187209">
    <property type="component" value="Unassembled WGS sequence"/>
</dbReference>
<dbReference type="PRINTS" id="PR01463">
    <property type="entry name" value="EAGCHANLFMLY"/>
</dbReference>
<protein>
    <recommendedName>
        <fullName evidence="10">Cyclic nucleotide-binding domain-containing protein</fullName>
    </recommendedName>
</protein>
<keyword evidence="7" id="KW-0407">Ion channel</keyword>
<dbReference type="CDD" id="cd00038">
    <property type="entry name" value="CAP_ED"/>
    <property type="match status" value="1"/>
</dbReference>
<dbReference type="InterPro" id="IPR018490">
    <property type="entry name" value="cNMP-bd_dom_sf"/>
</dbReference>
<accession>A0A1R2CFH1</accession>
<dbReference type="Gene3D" id="2.60.120.10">
    <property type="entry name" value="Jelly Rolls"/>
    <property type="match status" value="1"/>
</dbReference>
<keyword evidence="6 9" id="KW-0472">Membrane</keyword>
<dbReference type="InterPro" id="IPR005821">
    <property type="entry name" value="Ion_trans_dom"/>
</dbReference>
<dbReference type="PROSITE" id="PS50042">
    <property type="entry name" value="CNMP_BINDING_3"/>
    <property type="match status" value="1"/>
</dbReference>
<evidence type="ECO:0000313" key="11">
    <source>
        <dbReference type="EMBL" id="OMJ87772.1"/>
    </source>
</evidence>
<evidence type="ECO:0000256" key="7">
    <source>
        <dbReference type="ARBA" id="ARBA00023303"/>
    </source>
</evidence>
<sequence length="681" mass="79391">MKITPQRSNESAQHSNSLSYEKDTLIKRKRTFSIASSYRDVWQRARKKVFVLNVFLKIVQQRKFDIKRNTFINLSTNELVRQDTASRGSEIDFPKYMFHPDSRFKSLWGIYVGILLIYTALIMPFILAFVNTGEYDVWFYIDVILDLSFFTDIIINLFSAYYKSDGGLEVRRKIIFLAYLRSWLVIDFLSCVPFGLFDNSVANENNSGYNNDYKNILKLLRLPKLYRVFRIFKLLKMVNYKGGRLMEQLQDFLSLKHSGIRLMSSCLTILISIHIMSCFWYYGAKIEGFSPETWVFRLNLVDADTATLYISSLYWAMTTFCTVGYGDLNARTPLEMIMCIFWMLFSVYYLSFVIGSLTNMLENVYVKSNFLRNKLAIMDDFAKEARIDQVMLNKIRRALKYSNKKTCLSIKERDAILCELPTPLKYEIAVAMHGQACSKIDFFKDKDKAIILGIVPYLHPVYVDQNDFVYTKGEHVDGIYFIIKGYTAYVLTKCSTVIKGIQCGEYFGDIEATQHTTRKYSVKALRNTDLLTMDTYILQQFSLNYLDEWEKLRKDALDNDYSLIKTIAEIKETGKLETISDLRKFKINVETRILKKKTVSLERTFKLARHDINLTNLNRKMENMLTRLFNLDSNIKTVKKEIGLPRARKNSLSSVRGKTFHETQDSLPDEYSPCGADEKRH</sequence>
<comment type="caution">
    <text evidence="11">The sequence shown here is derived from an EMBL/GenBank/DDBJ whole genome shotgun (WGS) entry which is preliminary data.</text>
</comment>